<dbReference type="Proteomes" id="UP000005707">
    <property type="component" value="Unassembled WGS sequence"/>
</dbReference>
<feature type="domain" description="YdbS-like PH" evidence="2">
    <location>
        <begin position="73"/>
        <end position="131"/>
    </location>
</feature>
<evidence type="ECO:0000259" key="2">
    <source>
        <dbReference type="Pfam" id="PF03703"/>
    </source>
</evidence>
<dbReference type="Pfam" id="PF03703">
    <property type="entry name" value="bPH_2"/>
    <property type="match status" value="1"/>
</dbReference>
<keyword evidence="4" id="KW-1185">Reference proteome</keyword>
<keyword evidence="1" id="KW-0472">Membrane</keyword>
<proteinExistence type="predicted"/>
<evidence type="ECO:0000256" key="1">
    <source>
        <dbReference type="SAM" id="Phobius"/>
    </source>
</evidence>
<accession>U2ED98</accession>
<reference evidence="3 4" key="2">
    <citation type="journal article" date="2013" name="PLoS ONE">
        <title>INDIGO - INtegrated Data Warehouse of MIcrobial GenOmes with Examples from the Red Sea Extremophiles.</title>
        <authorList>
            <person name="Alam I."/>
            <person name="Antunes A."/>
            <person name="Kamau A.A."/>
            <person name="Ba Alawi W."/>
            <person name="Kalkatawi M."/>
            <person name="Stingl U."/>
            <person name="Bajic V.B."/>
        </authorList>
    </citation>
    <scope>NUCLEOTIDE SEQUENCE [LARGE SCALE GENOMIC DNA]</scope>
    <source>
        <strain evidence="3 4">SSD-17B</strain>
    </source>
</reference>
<evidence type="ECO:0000313" key="3">
    <source>
        <dbReference type="EMBL" id="ERJ12978.1"/>
    </source>
</evidence>
<reference evidence="3 4" key="1">
    <citation type="journal article" date="2011" name="J. Bacteriol.">
        <title>Genome sequence of Haloplasma contractile, an unusual contractile bacterium from a deep-sea anoxic brine lake.</title>
        <authorList>
            <person name="Antunes A."/>
            <person name="Alam I."/>
            <person name="El Dorry H."/>
            <person name="Siam R."/>
            <person name="Robertson A."/>
            <person name="Bajic V.B."/>
            <person name="Stingl U."/>
        </authorList>
    </citation>
    <scope>NUCLEOTIDE SEQUENCE [LARGE SCALE GENOMIC DNA]</scope>
    <source>
        <strain evidence="3 4">SSD-17B</strain>
    </source>
</reference>
<gene>
    <name evidence="3" type="ORF">HLPCO_000577</name>
</gene>
<feature type="transmembrane region" description="Helical" evidence="1">
    <location>
        <begin position="45"/>
        <end position="64"/>
    </location>
</feature>
<dbReference type="InterPro" id="IPR005182">
    <property type="entry name" value="YdbS-like_PH"/>
</dbReference>
<protein>
    <submittedName>
        <fullName evidence="3">PH domain protein</fullName>
    </submittedName>
</protein>
<keyword evidence="1" id="KW-0812">Transmembrane</keyword>
<comment type="caution">
    <text evidence="3">The sequence shown here is derived from an EMBL/GenBank/DDBJ whole genome shotgun (WGS) entry which is preliminary data.</text>
</comment>
<evidence type="ECO:0000313" key="4">
    <source>
        <dbReference type="Proteomes" id="UP000005707"/>
    </source>
</evidence>
<dbReference type="InParanoid" id="U2ED98"/>
<dbReference type="AlphaFoldDB" id="U2ED98"/>
<keyword evidence="1" id="KW-1133">Transmembrane helix</keyword>
<sequence length="153" mass="18349">MNTDLIKLLDNEHIEHRANYTRKTILLNLFLIYTVFALYKSYGETIYSFLLMILFYVVLVKLVLDIRKIFFDRIYITNKRIIIQKGVLFKRIMIIHLSKVLYVSHKRGLLDKYFKTGKVKITTTDQMTFKFKGLKHWDHVVNLTYTYGSKDKK</sequence>
<dbReference type="EMBL" id="AFNU02000002">
    <property type="protein sequence ID" value="ERJ12978.1"/>
    <property type="molecule type" value="Genomic_DNA"/>
</dbReference>
<name>U2ED98_9MOLU</name>
<feature type="transmembrane region" description="Helical" evidence="1">
    <location>
        <begin position="20"/>
        <end position="39"/>
    </location>
</feature>
<organism evidence="3 4">
    <name type="scientific">Haloplasma contractile SSD-17B</name>
    <dbReference type="NCBI Taxonomy" id="1033810"/>
    <lineage>
        <taxon>Bacteria</taxon>
        <taxon>Bacillati</taxon>
        <taxon>Mycoplasmatota</taxon>
        <taxon>Mollicutes</taxon>
        <taxon>Haloplasmatales</taxon>
        <taxon>Haloplasmataceae</taxon>
        <taxon>Haloplasma</taxon>
    </lineage>
</organism>
<dbReference type="RefSeq" id="WP_008827011.1">
    <property type="nucleotide sequence ID" value="NZ_AFNU02000002.1"/>
</dbReference>